<dbReference type="Gene3D" id="3.40.50.410">
    <property type="entry name" value="von Willebrand factor, type A domain"/>
    <property type="match status" value="1"/>
</dbReference>
<keyword evidence="1" id="KW-0175">Coiled coil</keyword>
<dbReference type="PANTHER" id="PTHR10579">
    <property type="entry name" value="CALCIUM-ACTIVATED CHLORIDE CHANNEL REGULATOR"/>
    <property type="match status" value="1"/>
</dbReference>
<evidence type="ECO:0000313" key="3">
    <source>
        <dbReference type="EMBL" id="XBS52450.1"/>
    </source>
</evidence>
<protein>
    <submittedName>
        <fullName evidence="3">YARHG domain-containing protein</fullName>
    </submittedName>
</protein>
<dbReference type="SUPFAM" id="SSF53300">
    <property type="entry name" value="vWA-like"/>
    <property type="match status" value="1"/>
</dbReference>
<evidence type="ECO:0000259" key="2">
    <source>
        <dbReference type="PROSITE" id="PS50234"/>
    </source>
</evidence>
<dbReference type="PROSITE" id="PS50234">
    <property type="entry name" value="VWFA"/>
    <property type="match status" value="1"/>
</dbReference>
<dbReference type="EMBL" id="CP157940">
    <property type="protein sequence ID" value="XBS52450.1"/>
    <property type="molecule type" value="Genomic_DNA"/>
</dbReference>
<reference evidence="3" key="1">
    <citation type="submission" date="2024-06" db="EMBL/GenBank/DDBJ databases">
        <title>Lacrimispora cavernae sp. nov., a novel anaerobe isolated from bat guano pile inside a cave.</title>
        <authorList>
            <person name="Miller S.L."/>
            <person name="Lu N."/>
            <person name="King J."/>
            <person name="Sankaranarayanan K."/>
            <person name="Lawson P.A."/>
        </authorList>
    </citation>
    <scope>NUCLEOTIDE SEQUENCE</scope>
    <source>
        <strain evidence="3">BS-2</strain>
    </source>
</reference>
<sequence length="621" mass="69496">MGRSSNKFRLAVGIIIALTVLVLAVEGAIGYYYYSHMIKGAIGLKTERDEIESLLKGYSLDGLAKFKSLLSDCDRVVEEKDKDSYEDMASRLSEARTEIEEIHSVMIEAGEKQAEFSGELDNFIVSNEQTAEYEALLKKLAKAVDKQDSSKVVDLLDQINAYIESVRDFNQKLTESTVASLKTTNLDSAFDSEKTIIQNLQTEAEQLLSEGKYKEAEDKIMQWQAVTNSIKGQSKYVMDVQQVDVTNFPAVKLYVKVEDETTKVAVPDLQPQYFYLSEQVAGTGTFEEKTIIKAVQLDQAENLNINMVADVSGSMNGSPMTAAKNIMINFLQNIQFSIGDKASLVSFADEVYTDVAFTSDGTALASAVNRMSPGSSTALYDALYVAINQTAMQNGAKCVIAFTDGMDNASKCTPDIITELAGRYKIPVFIIGVGSSIDTSSLTSIANQTNGFYRNINDISSMAEIYNAIYRQQKELYLVEYQTRNESPATAERAVTVNYMGEGIVAREAYDYIPAIYMEATTSAAQMFVNDFVIYDSNSRYLMPSDLQRLTAEQLRLARNEIYARRGRRFKDTALQTYFDSKSWYKGTIDLENFQDSIFNDYEQANAYFIKDYERLKGYIK</sequence>
<dbReference type="Gene3D" id="1.20.58.1690">
    <property type="match status" value="1"/>
</dbReference>
<dbReference type="RefSeq" id="WP_349943955.1">
    <property type="nucleotide sequence ID" value="NZ_CP157940.1"/>
</dbReference>
<feature type="domain" description="VWFA" evidence="2">
    <location>
        <begin position="304"/>
        <end position="469"/>
    </location>
</feature>
<proteinExistence type="predicted"/>
<dbReference type="InterPro" id="IPR025582">
    <property type="entry name" value="YARHG_dom"/>
</dbReference>
<dbReference type="InterPro" id="IPR036465">
    <property type="entry name" value="vWFA_dom_sf"/>
</dbReference>
<dbReference type="InterPro" id="IPR002035">
    <property type="entry name" value="VWF_A"/>
</dbReference>
<dbReference type="Pfam" id="PF13308">
    <property type="entry name" value="YARHG"/>
    <property type="match status" value="1"/>
</dbReference>
<gene>
    <name evidence="3" type="ORF">ABFV83_11415</name>
</gene>
<feature type="coiled-coil region" evidence="1">
    <location>
        <begin position="190"/>
        <end position="217"/>
    </location>
</feature>
<dbReference type="AlphaFoldDB" id="A0AAU7PJJ3"/>
<dbReference type="SMART" id="SM00327">
    <property type="entry name" value="VWA"/>
    <property type="match status" value="1"/>
</dbReference>
<name>A0AAU7PJJ3_9FIRM</name>
<dbReference type="PANTHER" id="PTHR10579:SF57">
    <property type="entry name" value="OS11G0687100 PROTEIN"/>
    <property type="match status" value="1"/>
</dbReference>
<dbReference type="Pfam" id="PF00092">
    <property type="entry name" value="VWA"/>
    <property type="match status" value="1"/>
</dbReference>
<dbReference type="InterPro" id="IPR051266">
    <property type="entry name" value="CLCR"/>
</dbReference>
<dbReference type="InterPro" id="IPR038434">
    <property type="entry name" value="YARHG_sf"/>
</dbReference>
<evidence type="ECO:0000256" key="1">
    <source>
        <dbReference type="SAM" id="Coils"/>
    </source>
</evidence>
<organism evidence="3">
    <name type="scientific">Lacrimispora sp. BS-2</name>
    <dbReference type="NCBI Taxonomy" id="3151850"/>
    <lineage>
        <taxon>Bacteria</taxon>
        <taxon>Bacillati</taxon>
        <taxon>Bacillota</taxon>
        <taxon>Clostridia</taxon>
        <taxon>Lachnospirales</taxon>
        <taxon>Lachnospiraceae</taxon>
        <taxon>Lacrimispora</taxon>
    </lineage>
</organism>
<dbReference type="SMART" id="SM01324">
    <property type="entry name" value="YARHG"/>
    <property type="match status" value="1"/>
</dbReference>
<accession>A0AAU7PJJ3</accession>